<accession>A0A402A9I6</accession>
<evidence type="ECO:0000313" key="6">
    <source>
        <dbReference type="EMBL" id="GCE15813.1"/>
    </source>
</evidence>
<dbReference type="InterPro" id="IPR012967">
    <property type="entry name" value="COMT_dimerisation"/>
</dbReference>
<dbReference type="PANTHER" id="PTHR43712:SF2">
    <property type="entry name" value="O-METHYLTRANSFERASE CICE"/>
    <property type="match status" value="1"/>
</dbReference>
<dbReference type="OrthoDB" id="7418600at2"/>
<protein>
    <submittedName>
        <fullName evidence="6">Methyltransferase</fullName>
    </submittedName>
</protein>
<evidence type="ECO:0000259" key="4">
    <source>
        <dbReference type="Pfam" id="PF00891"/>
    </source>
</evidence>
<evidence type="ECO:0000313" key="7">
    <source>
        <dbReference type="Proteomes" id="UP000287352"/>
    </source>
</evidence>
<comment type="caution">
    <text evidence="6">The sequence shown here is derived from an EMBL/GenBank/DDBJ whole genome shotgun (WGS) entry which is preliminary data.</text>
</comment>
<feature type="domain" description="O-methyltransferase dimerisation" evidence="5">
    <location>
        <begin position="24"/>
        <end position="97"/>
    </location>
</feature>
<feature type="domain" description="O-methyltransferase C-terminal" evidence="4">
    <location>
        <begin position="119"/>
        <end position="326"/>
    </location>
</feature>
<evidence type="ECO:0000259" key="5">
    <source>
        <dbReference type="Pfam" id="PF08100"/>
    </source>
</evidence>
<gene>
    <name evidence="6" type="ORF">KTT_56720</name>
</gene>
<sequence>MVTNEVAPIQQKNQAALSFFSILGGEWSARMVQVAAELNIADLLTDGPKTLSEIALSTQTHTPTLKRLLQALVAIGIFAEPEPDTFALTALSQYLCTQNPESLRSFTAFFGLDWTWAIWYQLGYAVKTGESAMRHVHGMNMWQYLETDPHAASLFNKGMAEFSTMVNPSLLEAYDFSAFHSVADIGGGTGNFLALLHEHYPAIQTTLLDRPSVIEAATAQYAGTPFGAHGTFIGGDFFTEIPENQDAYLFKFIANDWDDERVRQILTTCRKAIPAHGKILFAEFMLIPQQPAVTAALFDVANFLCFDGGHGRTAEEFRALFEEAGFTLQQVIPTTSGLSILEGTPR</sequence>
<evidence type="ECO:0000256" key="2">
    <source>
        <dbReference type="ARBA" id="ARBA00022679"/>
    </source>
</evidence>
<organism evidence="6 7">
    <name type="scientific">Tengunoibacter tsumagoiensis</name>
    <dbReference type="NCBI Taxonomy" id="2014871"/>
    <lineage>
        <taxon>Bacteria</taxon>
        <taxon>Bacillati</taxon>
        <taxon>Chloroflexota</taxon>
        <taxon>Ktedonobacteria</taxon>
        <taxon>Ktedonobacterales</taxon>
        <taxon>Dictyobacteraceae</taxon>
        <taxon>Tengunoibacter</taxon>
    </lineage>
</organism>
<dbReference type="GO" id="GO:0046983">
    <property type="term" value="F:protein dimerization activity"/>
    <property type="evidence" value="ECO:0007669"/>
    <property type="project" value="InterPro"/>
</dbReference>
<dbReference type="InterPro" id="IPR029063">
    <property type="entry name" value="SAM-dependent_MTases_sf"/>
</dbReference>
<dbReference type="SUPFAM" id="SSF46785">
    <property type="entry name" value="Winged helix' DNA-binding domain"/>
    <property type="match status" value="1"/>
</dbReference>
<keyword evidence="1 6" id="KW-0489">Methyltransferase</keyword>
<dbReference type="CDD" id="cd02440">
    <property type="entry name" value="AdoMet_MTases"/>
    <property type="match status" value="1"/>
</dbReference>
<dbReference type="PROSITE" id="PS51683">
    <property type="entry name" value="SAM_OMT_II"/>
    <property type="match status" value="1"/>
</dbReference>
<dbReference type="EMBL" id="BIFR01000002">
    <property type="protein sequence ID" value="GCE15813.1"/>
    <property type="molecule type" value="Genomic_DNA"/>
</dbReference>
<dbReference type="SUPFAM" id="SSF53335">
    <property type="entry name" value="S-adenosyl-L-methionine-dependent methyltransferases"/>
    <property type="match status" value="1"/>
</dbReference>
<dbReference type="InterPro" id="IPR001077">
    <property type="entry name" value="COMT_C"/>
</dbReference>
<dbReference type="Gene3D" id="1.10.10.10">
    <property type="entry name" value="Winged helix-like DNA-binding domain superfamily/Winged helix DNA-binding domain"/>
    <property type="match status" value="1"/>
</dbReference>
<dbReference type="AlphaFoldDB" id="A0A402A9I6"/>
<dbReference type="GO" id="GO:0032259">
    <property type="term" value="P:methylation"/>
    <property type="evidence" value="ECO:0007669"/>
    <property type="project" value="UniProtKB-KW"/>
</dbReference>
<reference evidence="7" key="1">
    <citation type="submission" date="2018-12" db="EMBL/GenBank/DDBJ databases">
        <title>Tengunoibacter tsumagoiensis gen. nov., sp. nov., Dictyobacter kobayashii sp. nov., D. alpinus sp. nov., and D. joshuensis sp. nov. and description of Dictyobacteraceae fam. nov. within the order Ktedonobacterales isolated from Tengu-no-mugimeshi.</title>
        <authorList>
            <person name="Wang C.M."/>
            <person name="Zheng Y."/>
            <person name="Sakai Y."/>
            <person name="Toyoda A."/>
            <person name="Minakuchi Y."/>
            <person name="Abe K."/>
            <person name="Yokota A."/>
            <person name="Yabe S."/>
        </authorList>
    </citation>
    <scope>NUCLEOTIDE SEQUENCE [LARGE SCALE GENOMIC DNA]</scope>
    <source>
        <strain evidence="7">Uno3</strain>
    </source>
</reference>
<keyword evidence="3" id="KW-0949">S-adenosyl-L-methionine</keyword>
<dbReference type="PANTHER" id="PTHR43712">
    <property type="entry name" value="PUTATIVE (AFU_ORTHOLOGUE AFUA_4G14580)-RELATED"/>
    <property type="match status" value="1"/>
</dbReference>
<name>A0A402A9I6_9CHLR</name>
<evidence type="ECO:0000256" key="3">
    <source>
        <dbReference type="ARBA" id="ARBA00022691"/>
    </source>
</evidence>
<dbReference type="InterPro" id="IPR036390">
    <property type="entry name" value="WH_DNA-bd_sf"/>
</dbReference>
<dbReference type="Pfam" id="PF00891">
    <property type="entry name" value="Methyltransf_2"/>
    <property type="match status" value="1"/>
</dbReference>
<dbReference type="PIRSF" id="PIRSF005739">
    <property type="entry name" value="O-mtase"/>
    <property type="match status" value="1"/>
</dbReference>
<dbReference type="RefSeq" id="WP_126583224.1">
    <property type="nucleotide sequence ID" value="NZ_BIFR01000002.1"/>
</dbReference>
<dbReference type="GO" id="GO:0008171">
    <property type="term" value="F:O-methyltransferase activity"/>
    <property type="evidence" value="ECO:0007669"/>
    <property type="project" value="InterPro"/>
</dbReference>
<dbReference type="Gene3D" id="1.10.287.1350">
    <property type="match status" value="1"/>
</dbReference>
<dbReference type="Proteomes" id="UP000287352">
    <property type="component" value="Unassembled WGS sequence"/>
</dbReference>
<dbReference type="Pfam" id="PF08100">
    <property type="entry name" value="Dimerisation"/>
    <property type="match status" value="1"/>
</dbReference>
<proteinExistence type="predicted"/>
<keyword evidence="2 6" id="KW-0808">Transferase</keyword>
<dbReference type="Gene3D" id="3.40.50.150">
    <property type="entry name" value="Vaccinia Virus protein VP39"/>
    <property type="match status" value="1"/>
</dbReference>
<dbReference type="InterPro" id="IPR016461">
    <property type="entry name" value="COMT-like"/>
</dbReference>
<dbReference type="InterPro" id="IPR036388">
    <property type="entry name" value="WH-like_DNA-bd_sf"/>
</dbReference>
<keyword evidence="7" id="KW-1185">Reference proteome</keyword>
<evidence type="ECO:0000256" key="1">
    <source>
        <dbReference type="ARBA" id="ARBA00022603"/>
    </source>
</evidence>